<keyword evidence="2" id="KW-1185">Reference proteome</keyword>
<dbReference type="EMBL" id="CAXITT010000010">
    <property type="protein sequence ID" value="CAL1526864.1"/>
    <property type="molecule type" value="Genomic_DNA"/>
</dbReference>
<comment type="caution">
    <text evidence="1">The sequence shown here is derived from an EMBL/GenBank/DDBJ whole genome shotgun (WGS) entry which is preliminary data.</text>
</comment>
<accession>A0AAV2H3R1</accession>
<organism evidence="1 2">
    <name type="scientific">Lymnaea stagnalis</name>
    <name type="common">Great pond snail</name>
    <name type="synonym">Helix stagnalis</name>
    <dbReference type="NCBI Taxonomy" id="6523"/>
    <lineage>
        <taxon>Eukaryota</taxon>
        <taxon>Metazoa</taxon>
        <taxon>Spiralia</taxon>
        <taxon>Lophotrochozoa</taxon>
        <taxon>Mollusca</taxon>
        <taxon>Gastropoda</taxon>
        <taxon>Heterobranchia</taxon>
        <taxon>Euthyneura</taxon>
        <taxon>Panpulmonata</taxon>
        <taxon>Hygrophila</taxon>
        <taxon>Lymnaeoidea</taxon>
        <taxon>Lymnaeidae</taxon>
        <taxon>Lymnaea</taxon>
    </lineage>
</organism>
<dbReference type="Proteomes" id="UP001497497">
    <property type="component" value="Unassembled WGS sequence"/>
</dbReference>
<evidence type="ECO:0000313" key="2">
    <source>
        <dbReference type="Proteomes" id="UP001497497"/>
    </source>
</evidence>
<proteinExistence type="predicted"/>
<dbReference type="AlphaFoldDB" id="A0AAV2H3R1"/>
<gene>
    <name evidence="1" type="ORF">GSLYS_00001041001</name>
</gene>
<name>A0AAV2H3R1_LYMST</name>
<evidence type="ECO:0000313" key="1">
    <source>
        <dbReference type="EMBL" id="CAL1526864.1"/>
    </source>
</evidence>
<reference evidence="1 2" key="1">
    <citation type="submission" date="2024-04" db="EMBL/GenBank/DDBJ databases">
        <authorList>
            <consortium name="Genoscope - CEA"/>
            <person name="William W."/>
        </authorList>
    </citation>
    <scope>NUCLEOTIDE SEQUENCE [LARGE SCALE GENOMIC DNA]</scope>
</reference>
<evidence type="ECO:0008006" key="3">
    <source>
        <dbReference type="Google" id="ProtNLM"/>
    </source>
</evidence>
<protein>
    <recommendedName>
        <fullName evidence="3">DUF2344 domain-containing protein</fullName>
    </recommendedName>
</protein>
<sequence length="220" mass="24621">MSSFPKPLKMFLVSVTVLPQKEGIDLPRFIQKLANLLADYSTATRVVYKFKVSGESRILSVVQASNIIGLERTIGGLWRLGAVDVECQPIVSYENFARGIKVSDHLTKPNTGGLAKEGLYWLEFDIEYDGKSTDELVTIWRKEAEAVLTSRLKDGTSIELYKAVAQRKVHVFINAADPEQIDMLALQLPLMQENGANVHLKCKALQFLEDYTSRITSESI</sequence>